<name>A0A9E8S897_9MICO</name>
<gene>
    <name evidence="2" type="ORF">OVN18_10730</name>
</gene>
<keyword evidence="1" id="KW-0472">Membrane</keyword>
<evidence type="ECO:0000256" key="1">
    <source>
        <dbReference type="SAM" id="Phobius"/>
    </source>
</evidence>
<feature type="transmembrane region" description="Helical" evidence="1">
    <location>
        <begin position="12"/>
        <end position="39"/>
    </location>
</feature>
<proteinExistence type="predicted"/>
<evidence type="ECO:0000313" key="3">
    <source>
        <dbReference type="Proteomes" id="UP001164706"/>
    </source>
</evidence>
<keyword evidence="1" id="KW-0812">Transmembrane</keyword>
<reference evidence="2" key="1">
    <citation type="submission" date="2022-11" db="EMBL/GenBank/DDBJ databases">
        <title>Description of Microcella daejonensis nov. sp, isolated from riverside soil.</title>
        <authorList>
            <person name="Molina K.M."/>
            <person name="Kim S.B."/>
        </authorList>
    </citation>
    <scope>NUCLEOTIDE SEQUENCE</scope>
    <source>
        <strain evidence="2">MMS21-STM12</strain>
    </source>
</reference>
<dbReference type="Proteomes" id="UP001164706">
    <property type="component" value="Chromosome"/>
</dbReference>
<dbReference type="KEGG" id="mdb:OVN18_10730"/>
<keyword evidence="3" id="KW-1185">Reference proteome</keyword>
<sequence length="56" mass="6353">MTTNDPSGLLGLGLIGILFLVVAYIAVVAIGFWLLYTVIWRAVRRGMREFHYPKQD</sequence>
<accession>A0A9E8S897</accession>
<keyword evidence="1" id="KW-1133">Transmembrane helix</keyword>
<evidence type="ECO:0000313" key="2">
    <source>
        <dbReference type="EMBL" id="WAB81023.1"/>
    </source>
</evidence>
<dbReference type="RefSeq" id="WP_267737017.1">
    <property type="nucleotide sequence ID" value="NZ_CP113089.1"/>
</dbReference>
<dbReference type="AlphaFoldDB" id="A0A9E8S897"/>
<protein>
    <submittedName>
        <fullName evidence="2">Uncharacterized protein</fullName>
    </submittedName>
</protein>
<organism evidence="2 3">
    <name type="scientific">Microcella daejeonensis</name>
    <dbReference type="NCBI Taxonomy" id="2994971"/>
    <lineage>
        <taxon>Bacteria</taxon>
        <taxon>Bacillati</taxon>
        <taxon>Actinomycetota</taxon>
        <taxon>Actinomycetes</taxon>
        <taxon>Micrococcales</taxon>
        <taxon>Microbacteriaceae</taxon>
        <taxon>Microcella</taxon>
    </lineage>
</organism>
<dbReference type="EMBL" id="CP113089">
    <property type="protein sequence ID" value="WAB81023.1"/>
    <property type="molecule type" value="Genomic_DNA"/>
</dbReference>